<feature type="chain" id="PRO_5037943335" description="Cytochrome c domain-containing protein" evidence="2">
    <location>
        <begin position="28"/>
        <end position="126"/>
    </location>
</feature>
<dbReference type="AlphaFoldDB" id="A0A926Q4K4"/>
<feature type="region of interest" description="Disordered" evidence="1">
    <location>
        <begin position="24"/>
        <end position="44"/>
    </location>
</feature>
<protein>
    <recommendedName>
        <fullName evidence="5">Cytochrome c domain-containing protein</fullName>
    </recommendedName>
</protein>
<name>A0A926Q4K4_9FLAO</name>
<evidence type="ECO:0000313" key="3">
    <source>
        <dbReference type="EMBL" id="MBC9796990.1"/>
    </source>
</evidence>
<dbReference type="PROSITE" id="PS51257">
    <property type="entry name" value="PROKAR_LIPOPROTEIN"/>
    <property type="match status" value="1"/>
</dbReference>
<keyword evidence="4" id="KW-1185">Reference proteome</keyword>
<comment type="caution">
    <text evidence="3">The sequence shown here is derived from an EMBL/GenBank/DDBJ whole genome shotgun (WGS) entry which is preliminary data.</text>
</comment>
<organism evidence="3 4">
    <name type="scientific">Sinomicrobium weinanense</name>
    <dbReference type="NCBI Taxonomy" id="2842200"/>
    <lineage>
        <taxon>Bacteria</taxon>
        <taxon>Pseudomonadati</taxon>
        <taxon>Bacteroidota</taxon>
        <taxon>Flavobacteriia</taxon>
        <taxon>Flavobacteriales</taxon>
        <taxon>Flavobacteriaceae</taxon>
        <taxon>Sinomicrobium</taxon>
    </lineage>
</organism>
<feature type="signal peptide" evidence="2">
    <location>
        <begin position="1"/>
        <end position="27"/>
    </location>
</feature>
<feature type="compositionally biased region" description="Acidic residues" evidence="1">
    <location>
        <begin position="27"/>
        <end position="44"/>
    </location>
</feature>
<evidence type="ECO:0000313" key="4">
    <source>
        <dbReference type="Proteomes" id="UP000653730"/>
    </source>
</evidence>
<proteinExistence type="predicted"/>
<gene>
    <name evidence="3" type="ORF">IBL28_13510</name>
</gene>
<evidence type="ECO:0008006" key="5">
    <source>
        <dbReference type="Google" id="ProtNLM"/>
    </source>
</evidence>
<evidence type="ECO:0000256" key="2">
    <source>
        <dbReference type="SAM" id="SignalP"/>
    </source>
</evidence>
<keyword evidence="2" id="KW-0732">Signal</keyword>
<dbReference type="Proteomes" id="UP000653730">
    <property type="component" value="Unassembled WGS sequence"/>
</dbReference>
<sequence>MKTKSIISVLSSTFFIVLLTISCSSSNDDDLNPDPDPDPDPGEEVTYVDDVQPIIQSNCLSCHSDPPQNNAPMHLTTYNAVKQAVENRGLLTRINSTSSPMPPTGRMSQANRNIIEEWVDQGFIED</sequence>
<reference evidence="3 4" key="1">
    <citation type="submission" date="2020-09" db="EMBL/GenBank/DDBJ databases">
        <title>Sinomicrobium weinanense sp. nov., a halophilic bacteria isolated from saline-alkali soil.</title>
        <authorList>
            <person name="Wu P."/>
            <person name="Ren H."/>
            <person name="Mei Y."/>
            <person name="Liang Y."/>
            <person name="Chen Z."/>
        </authorList>
    </citation>
    <scope>NUCLEOTIDE SEQUENCE [LARGE SCALE GENOMIC DNA]</scope>
    <source>
        <strain evidence="3 4">FJxs</strain>
    </source>
</reference>
<evidence type="ECO:0000256" key="1">
    <source>
        <dbReference type="SAM" id="MobiDB-lite"/>
    </source>
</evidence>
<accession>A0A926Q4K4</accession>
<dbReference type="EMBL" id="JACVDC010000042">
    <property type="protein sequence ID" value="MBC9796990.1"/>
    <property type="molecule type" value="Genomic_DNA"/>
</dbReference>
<dbReference type="RefSeq" id="WP_187966131.1">
    <property type="nucleotide sequence ID" value="NZ_JACVDC010000042.1"/>
</dbReference>